<dbReference type="Proteomes" id="UP001239111">
    <property type="component" value="Chromosome 4"/>
</dbReference>
<reference evidence="1" key="1">
    <citation type="submission" date="2023-04" db="EMBL/GenBank/DDBJ databases">
        <title>A chromosome-level genome assembly of the parasitoid wasp Eretmocerus hayati.</title>
        <authorList>
            <person name="Zhong Y."/>
            <person name="Liu S."/>
            <person name="Liu Y."/>
        </authorList>
    </citation>
    <scope>NUCLEOTIDE SEQUENCE</scope>
    <source>
        <strain evidence="1">ZJU_SS_LIU_2023</strain>
    </source>
</reference>
<evidence type="ECO:0000313" key="2">
    <source>
        <dbReference type="Proteomes" id="UP001239111"/>
    </source>
</evidence>
<dbReference type="EMBL" id="CM056744">
    <property type="protein sequence ID" value="KAJ8667949.1"/>
    <property type="molecule type" value="Genomic_DNA"/>
</dbReference>
<protein>
    <submittedName>
        <fullName evidence="1">Uncharacterized protein</fullName>
    </submittedName>
</protein>
<organism evidence="1 2">
    <name type="scientific">Eretmocerus hayati</name>
    <dbReference type="NCBI Taxonomy" id="131215"/>
    <lineage>
        <taxon>Eukaryota</taxon>
        <taxon>Metazoa</taxon>
        <taxon>Ecdysozoa</taxon>
        <taxon>Arthropoda</taxon>
        <taxon>Hexapoda</taxon>
        <taxon>Insecta</taxon>
        <taxon>Pterygota</taxon>
        <taxon>Neoptera</taxon>
        <taxon>Endopterygota</taxon>
        <taxon>Hymenoptera</taxon>
        <taxon>Apocrita</taxon>
        <taxon>Proctotrupomorpha</taxon>
        <taxon>Chalcidoidea</taxon>
        <taxon>Aphelinidae</taxon>
        <taxon>Aphelininae</taxon>
        <taxon>Eretmocerus</taxon>
    </lineage>
</organism>
<name>A0ACC2NA65_9HYME</name>
<proteinExistence type="predicted"/>
<gene>
    <name evidence="1" type="ORF">QAD02_009612</name>
</gene>
<accession>A0ACC2NA65</accession>
<keyword evidence="2" id="KW-1185">Reference proteome</keyword>
<evidence type="ECO:0000313" key="1">
    <source>
        <dbReference type="EMBL" id="KAJ8667949.1"/>
    </source>
</evidence>
<sequence length="212" mass="24379">MQSGIQKKEDRQKILDDIPHTGVINLEAPTLNEGIASQLNTKELSRDNFFKLYQAITGSTISLASSMIQSLEKDVFSHTNVPQEVKDNTIELLSNIIKLNSDMYQMMCIRRKHFLVGGFQAKTKKALARARPTQFLFGGDIKSLVDGANSLERSARVMKPKNNQATRGRNLNSQRTNYRDNLGNGSRFRQNYYAPNRYSYPREYRQNYRDYN</sequence>
<comment type="caution">
    <text evidence="1">The sequence shown here is derived from an EMBL/GenBank/DDBJ whole genome shotgun (WGS) entry which is preliminary data.</text>
</comment>